<sequence>MKELGLTVLFVDTIPARIYLALLKKHGYRPNKIIFLDIEPASKKYKLLKAGIGKFVARKIVELYKRYSALTIPSNLSKIFLKENGLTRHCLNAKLNTYCQNPIEKISVTGINDDRLTRYLRLISPQVVLFTGGGLLKEPVLSVKNIKFLHIHPGIVPEVRGADGFYWSLLLRGKVGYSAFYMEPGIDTGDVIVQQEFEVDFSRTDLGAFENEKIYQAILEFYDPALRIITFINFLNSIFENKSLLDNSGNIDMLNISGAPQNASGGRTYFFMHPSLRSRVIDFFLKKERN</sequence>
<dbReference type="SUPFAM" id="SSF53328">
    <property type="entry name" value="Formyltransferase"/>
    <property type="match status" value="1"/>
</dbReference>
<dbReference type="EMBL" id="FOYW01000001">
    <property type="protein sequence ID" value="SFR51078.1"/>
    <property type="molecule type" value="Genomic_DNA"/>
</dbReference>
<dbReference type="RefSeq" id="WP_167812638.1">
    <property type="nucleotide sequence ID" value="NZ_FOYW01000001.1"/>
</dbReference>
<accession>A0A1I6H9M6</accession>
<feature type="domain" description="Formyl transferase N-terminal" evidence="1">
    <location>
        <begin position="112"/>
        <end position="204"/>
    </location>
</feature>
<dbReference type="Proteomes" id="UP000198644">
    <property type="component" value="Unassembled WGS sequence"/>
</dbReference>
<evidence type="ECO:0000313" key="3">
    <source>
        <dbReference type="Proteomes" id="UP000198644"/>
    </source>
</evidence>
<dbReference type="InterPro" id="IPR036477">
    <property type="entry name" value="Formyl_transf_N_sf"/>
</dbReference>
<dbReference type="InterPro" id="IPR002376">
    <property type="entry name" value="Formyl_transf_N"/>
</dbReference>
<dbReference type="GO" id="GO:0016740">
    <property type="term" value="F:transferase activity"/>
    <property type="evidence" value="ECO:0007669"/>
    <property type="project" value="UniProtKB-KW"/>
</dbReference>
<protein>
    <submittedName>
        <fullName evidence="2">Formyl transferase</fullName>
    </submittedName>
</protein>
<dbReference type="Gene3D" id="3.40.50.170">
    <property type="entry name" value="Formyl transferase, N-terminal domain"/>
    <property type="match status" value="1"/>
</dbReference>
<organism evidence="2 3">
    <name type="scientific">Marinobacter daqiaonensis</name>
    <dbReference type="NCBI Taxonomy" id="650891"/>
    <lineage>
        <taxon>Bacteria</taxon>
        <taxon>Pseudomonadati</taxon>
        <taxon>Pseudomonadota</taxon>
        <taxon>Gammaproteobacteria</taxon>
        <taxon>Pseudomonadales</taxon>
        <taxon>Marinobacteraceae</taxon>
        <taxon>Marinobacter</taxon>
    </lineage>
</organism>
<gene>
    <name evidence="2" type="ORF">SAMN05216203_1019</name>
</gene>
<evidence type="ECO:0000313" key="2">
    <source>
        <dbReference type="EMBL" id="SFR51078.1"/>
    </source>
</evidence>
<keyword evidence="2" id="KW-0808">Transferase</keyword>
<name>A0A1I6H9M6_9GAMM</name>
<keyword evidence="3" id="KW-1185">Reference proteome</keyword>
<evidence type="ECO:0000259" key="1">
    <source>
        <dbReference type="Pfam" id="PF00551"/>
    </source>
</evidence>
<proteinExistence type="predicted"/>
<dbReference type="AlphaFoldDB" id="A0A1I6H9M6"/>
<reference evidence="2 3" key="1">
    <citation type="submission" date="2016-10" db="EMBL/GenBank/DDBJ databases">
        <authorList>
            <person name="de Groot N.N."/>
        </authorList>
    </citation>
    <scope>NUCLEOTIDE SEQUENCE [LARGE SCALE GENOMIC DNA]</scope>
    <source>
        <strain evidence="2 3">CGMCC 1.9167</strain>
    </source>
</reference>
<dbReference type="Pfam" id="PF00551">
    <property type="entry name" value="Formyl_trans_N"/>
    <property type="match status" value="1"/>
</dbReference>
<dbReference type="STRING" id="650891.SAMN05216203_1019"/>